<comment type="caution">
    <text evidence="1">The sequence shown here is derived from an EMBL/GenBank/DDBJ whole genome shotgun (WGS) entry which is preliminary data.</text>
</comment>
<name>A0A5J4NNU4_9TREM</name>
<accession>A0A5J4NNU4</accession>
<dbReference type="EMBL" id="QNGE01001565">
    <property type="protein sequence ID" value="KAA3677307.1"/>
    <property type="molecule type" value="Genomic_DNA"/>
</dbReference>
<gene>
    <name evidence="1" type="ORF">DEA37_0002674</name>
</gene>
<proteinExistence type="predicted"/>
<dbReference type="AlphaFoldDB" id="A0A5J4NNU4"/>
<evidence type="ECO:0000313" key="2">
    <source>
        <dbReference type="Proteomes" id="UP000324629"/>
    </source>
</evidence>
<dbReference type="Proteomes" id="UP000324629">
    <property type="component" value="Unassembled WGS sequence"/>
</dbReference>
<sequence length="304" mass="34644">MNDITTWTHPPNSHHHLFDCVIVGQRDNREVRFTRVKLYVERLKNCETWAAFLRAIAASPKDAPVSTTPEDMRQQFREQIRATATETMDNNAAISNLVREKNAAFASSTMDPDIEDKRAAFRSTRVRSQNQGRPVEEASAVQLARQSLRKESSAKRPMPAYDFIHYEQWLETKRADTMPNPPDPFVVPHAPNMLEQLGLYGDDNWKTRRRPFRLLPAMFRARSHSVGLSVARNVHKRLSLPLGHCADDTCRLVRSVPKCEVSFSSDKHLSEANQLPTSTTNEQTNNTLVLSVPLPLSCTRRTTR</sequence>
<keyword evidence="2" id="KW-1185">Reference proteome</keyword>
<evidence type="ECO:0000313" key="1">
    <source>
        <dbReference type="EMBL" id="KAA3677307.1"/>
    </source>
</evidence>
<reference evidence="1 2" key="1">
    <citation type="journal article" date="2019" name="Gigascience">
        <title>Whole-genome sequence of the oriental lung fluke Paragonimus westermani.</title>
        <authorList>
            <person name="Oey H."/>
            <person name="Zakrzewski M."/>
            <person name="Narain K."/>
            <person name="Devi K.R."/>
            <person name="Agatsuma T."/>
            <person name="Nawaratna S."/>
            <person name="Gobert G.N."/>
            <person name="Jones M.K."/>
            <person name="Ragan M.A."/>
            <person name="McManus D.P."/>
            <person name="Krause L."/>
        </authorList>
    </citation>
    <scope>NUCLEOTIDE SEQUENCE [LARGE SCALE GENOMIC DNA]</scope>
    <source>
        <strain evidence="1 2">IND2009</strain>
    </source>
</reference>
<organism evidence="1 2">
    <name type="scientific">Paragonimus westermani</name>
    <dbReference type="NCBI Taxonomy" id="34504"/>
    <lineage>
        <taxon>Eukaryota</taxon>
        <taxon>Metazoa</taxon>
        <taxon>Spiralia</taxon>
        <taxon>Lophotrochozoa</taxon>
        <taxon>Platyhelminthes</taxon>
        <taxon>Trematoda</taxon>
        <taxon>Digenea</taxon>
        <taxon>Plagiorchiida</taxon>
        <taxon>Troglotremata</taxon>
        <taxon>Troglotrematidae</taxon>
        <taxon>Paragonimus</taxon>
    </lineage>
</organism>
<protein>
    <submittedName>
        <fullName evidence="1">Uncharacterized protein</fullName>
    </submittedName>
</protein>